<keyword evidence="1" id="KW-1133">Transmembrane helix</keyword>
<evidence type="ECO:0000256" key="1">
    <source>
        <dbReference type="SAM" id="Phobius"/>
    </source>
</evidence>
<keyword evidence="3" id="KW-1185">Reference proteome</keyword>
<protein>
    <recommendedName>
        <fullName evidence="4">Holin</fullName>
    </recommendedName>
</protein>
<evidence type="ECO:0000313" key="2">
    <source>
        <dbReference type="EMBL" id="CAG4900881.1"/>
    </source>
</evidence>
<keyword evidence="1" id="KW-0472">Membrane</keyword>
<evidence type="ECO:0008006" key="4">
    <source>
        <dbReference type="Google" id="ProtNLM"/>
    </source>
</evidence>
<name>A0A9N8RW91_9BURK</name>
<reference evidence="2" key="1">
    <citation type="submission" date="2021-04" db="EMBL/GenBank/DDBJ databases">
        <authorList>
            <person name="Vanwijnsberghe S."/>
        </authorList>
    </citation>
    <scope>NUCLEOTIDE SEQUENCE</scope>
    <source>
        <strain evidence="2">LMG 31841</strain>
    </source>
</reference>
<comment type="caution">
    <text evidence="2">The sequence shown here is derived from an EMBL/GenBank/DDBJ whole genome shotgun (WGS) entry which is preliminary data.</text>
</comment>
<proteinExistence type="predicted"/>
<dbReference type="EMBL" id="CAJQZC010000005">
    <property type="protein sequence ID" value="CAG4900881.1"/>
    <property type="molecule type" value="Genomic_DNA"/>
</dbReference>
<gene>
    <name evidence="2" type="ORF">LMG31841_02928</name>
</gene>
<evidence type="ECO:0000313" key="3">
    <source>
        <dbReference type="Proteomes" id="UP000789704"/>
    </source>
</evidence>
<keyword evidence="1" id="KW-0812">Transmembrane</keyword>
<organism evidence="2 3">
    <name type="scientific">Paraburkholderia saeva</name>
    <dbReference type="NCBI Taxonomy" id="2777537"/>
    <lineage>
        <taxon>Bacteria</taxon>
        <taxon>Pseudomonadati</taxon>
        <taxon>Pseudomonadota</taxon>
        <taxon>Betaproteobacteria</taxon>
        <taxon>Burkholderiales</taxon>
        <taxon>Burkholderiaceae</taxon>
        <taxon>Paraburkholderia</taxon>
    </lineage>
</organism>
<dbReference type="AlphaFoldDB" id="A0A9N8RW91"/>
<dbReference type="Proteomes" id="UP000789704">
    <property type="component" value="Unassembled WGS sequence"/>
</dbReference>
<sequence length="62" mass="6937">MHKEIVGASTNGAISATGIGSSWWLWVTDPNSAHIVTILTVALIISQLIWGWRKFFKEKRNV</sequence>
<feature type="transmembrane region" description="Helical" evidence="1">
    <location>
        <begin position="32"/>
        <end position="52"/>
    </location>
</feature>
<dbReference type="RefSeq" id="WP_228877720.1">
    <property type="nucleotide sequence ID" value="NZ_CAJQZC010000005.1"/>
</dbReference>
<accession>A0A9N8RW91</accession>